<protein>
    <recommendedName>
        <fullName evidence="2">F-box associated domain-containing protein</fullName>
    </recommendedName>
</protein>
<accession>M8D0J9</accession>
<organism evidence="1">
    <name type="scientific">Aegilops tauschii</name>
    <name type="common">Tausch's goatgrass</name>
    <name type="synonym">Aegilops squarrosa</name>
    <dbReference type="NCBI Taxonomy" id="37682"/>
    <lineage>
        <taxon>Eukaryota</taxon>
        <taxon>Viridiplantae</taxon>
        <taxon>Streptophyta</taxon>
        <taxon>Embryophyta</taxon>
        <taxon>Tracheophyta</taxon>
        <taxon>Spermatophyta</taxon>
        <taxon>Magnoliopsida</taxon>
        <taxon>Liliopsida</taxon>
        <taxon>Poales</taxon>
        <taxon>Poaceae</taxon>
        <taxon>BOP clade</taxon>
        <taxon>Pooideae</taxon>
        <taxon>Triticodae</taxon>
        <taxon>Triticeae</taxon>
        <taxon>Triticinae</taxon>
        <taxon>Aegilops</taxon>
    </lineage>
</organism>
<dbReference type="ExpressionAtlas" id="M8D0J9">
    <property type="expression patterns" value="baseline"/>
</dbReference>
<evidence type="ECO:0008006" key="2">
    <source>
        <dbReference type="Google" id="ProtNLM"/>
    </source>
</evidence>
<dbReference type="AlphaFoldDB" id="M8D0J9"/>
<proteinExistence type="predicted"/>
<name>M8D0J9_AEGTA</name>
<dbReference type="EnsemblPlants" id="EMT29686">
    <property type="protein sequence ID" value="EMT29686"/>
    <property type="gene ID" value="F775_02605"/>
</dbReference>
<sequence>MSQGSYLPQKMRNGGCYVYTLGSGQPPRHIGYPNCKIPKSSAGSVLFRGSLHWHTDNLIMVFDTATELLRQMHSPIGPADHNADLFEMTDMLGMFIFNEKDNIVDIWVMQDYDGEVWALQRRVDLPIAEIVEKFETSGTGGWFGLVAASWDGDVLLLIQFEDNWLLHVDIDGKLIASIRHSFLYPTLLRLKQSLVSHTFFPALEGYVVNASPFHLT</sequence>
<evidence type="ECO:0000313" key="1">
    <source>
        <dbReference type="EnsemblPlants" id="EMT29686"/>
    </source>
</evidence>
<dbReference type="InterPro" id="IPR017451">
    <property type="entry name" value="F-box-assoc_interact_dom"/>
</dbReference>
<dbReference type="NCBIfam" id="TIGR01640">
    <property type="entry name" value="F_box_assoc_1"/>
    <property type="match status" value="1"/>
</dbReference>
<reference evidence="1" key="1">
    <citation type="submission" date="2015-06" db="UniProtKB">
        <authorList>
            <consortium name="EnsemblPlants"/>
        </authorList>
    </citation>
    <scope>IDENTIFICATION</scope>
</reference>